<keyword evidence="1" id="KW-0472">Membrane</keyword>
<name>A0A1U9NJJ5_9BACT</name>
<protein>
    <recommendedName>
        <fullName evidence="2">Transglutaminase-like domain-containing protein</fullName>
    </recommendedName>
</protein>
<dbReference type="Gene3D" id="3.10.620.30">
    <property type="match status" value="1"/>
</dbReference>
<accession>A0A1U9NJJ5</accession>
<dbReference type="EMBL" id="CP019791">
    <property type="protein sequence ID" value="AQT67977.1"/>
    <property type="molecule type" value="Genomic_DNA"/>
</dbReference>
<proteinExistence type="predicted"/>
<dbReference type="KEGG" id="alus:STSP2_01131"/>
<sequence length="354" mass="39875">MKKKRRYITFAMVAILALIAVIVIIQYRVRPSTAEAGSGRTLILEYTAEISGVPASNNPMKIFIPVAMDDEGQTLHGFEVAGDWDYEIVSEAEYENRFILINTTTEEYRANDEPVQVRYFVTRYDVSPVTAEGSRWPLTTEKERKYLTGTRMLPTTGKIAEEASSVAGNSYTDLTKARILYNHIVDTVEYDKSGEGWGRGDAMYACNVRKGNCTDFHSLFIAEARALGIPARFIMGLPLPADKDAGVIEGYHCWAEFYTDEKGWLPVDASEASKNPGKRDAYFGRLDRNRVAFTIGRDIRLPESKAEPLNFAIYPYVEIDGREHKDVEAAFEFEETTMSYVQIMLEGERNNDAG</sequence>
<feature type="transmembrane region" description="Helical" evidence="1">
    <location>
        <begin position="7"/>
        <end position="27"/>
    </location>
</feature>
<dbReference type="SMART" id="SM00460">
    <property type="entry name" value="TGc"/>
    <property type="match status" value="1"/>
</dbReference>
<dbReference type="Proteomes" id="UP000189674">
    <property type="component" value="Chromosome"/>
</dbReference>
<dbReference type="Pfam" id="PF01841">
    <property type="entry name" value="Transglut_core"/>
    <property type="match status" value="1"/>
</dbReference>
<dbReference type="PANTHER" id="PTHR38339:SF1">
    <property type="entry name" value="TRANSGLUTAMINASE-LIKE DOMAIN-CONTAINING PROTEIN"/>
    <property type="match status" value="1"/>
</dbReference>
<dbReference type="STRING" id="1936003.STSP2_01131"/>
<gene>
    <name evidence="3" type="ORF">STSP2_01131</name>
</gene>
<keyword evidence="4" id="KW-1185">Reference proteome</keyword>
<dbReference type="InterPro" id="IPR002931">
    <property type="entry name" value="Transglutaminase-like"/>
</dbReference>
<reference evidence="4" key="1">
    <citation type="submission" date="2017-02" db="EMBL/GenBank/DDBJ databases">
        <title>Comparative genomics and description of representatives of a novel lineage of planctomycetes thriving in anoxic sediments.</title>
        <authorList>
            <person name="Spring S."/>
            <person name="Bunk B."/>
            <person name="Sproer C."/>
        </authorList>
    </citation>
    <scope>NUCLEOTIDE SEQUENCE [LARGE SCALE GENOMIC DNA]</scope>
    <source>
        <strain evidence="4">ST-NAGAB-D1</strain>
    </source>
</reference>
<keyword evidence="1" id="KW-0812">Transmembrane</keyword>
<organism evidence="3 4">
    <name type="scientific">Anaerohalosphaera lusitana</name>
    <dbReference type="NCBI Taxonomy" id="1936003"/>
    <lineage>
        <taxon>Bacteria</taxon>
        <taxon>Pseudomonadati</taxon>
        <taxon>Planctomycetota</taxon>
        <taxon>Phycisphaerae</taxon>
        <taxon>Sedimentisphaerales</taxon>
        <taxon>Anaerohalosphaeraceae</taxon>
        <taxon>Anaerohalosphaera</taxon>
    </lineage>
</organism>
<dbReference type="InterPro" id="IPR038765">
    <property type="entry name" value="Papain-like_cys_pep_sf"/>
</dbReference>
<dbReference type="RefSeq" id="WP_205848008.1">
    <property type="nucleotide sequence ID" value="NZ_CP019791.1"/>
</dbReference>
<evidence type="ECO:0000313" key="4">
    <source>
        <dbReference type="Proteomes" id="UP000189674"/>
    </source>
</evidence>
<evidence type="ECO:0000256" key="1">
    <source>
        <dbReference type="SAM" id="Phobius"/>
    </source>
</evidence>
<evidence type="ECO:0000313" key="3">
    <source>
        <dbReference type="EMBL" id="AQT67977.1"/>
    </source>
</evidence>
<dbReference type="PANTHER" id="PTHR38339">
    <property type="entry name" value="TRANSGLUTAMINASE DOMAIN PROTEIN"/>
    <property type="match status" value="1"/>
</dbReference>
<dbReference type="SUPFAM" id="SSF54001">
    <property type="entry name" value="Cysteine proteinases"/>
    <property type="match status" value="1"/>
</dbReference>
<evidence type="ECO:0000259" key="2">
    <source>
        <dbReference type="SMART" id="SM00460"/>
    </source>
</evidence>
<feature type="domain" description="Transglutaminase-like" evidence="2">
    <location>
        <begin position="205"/>
        <end position="271"/>
    </location>
</feature>
<keyword evidence="1" id="KW-1133">Transmembrane helix</keyword>
<dbReference type="AlphaFoldDB" id="A0A1U9NJJ5"/>